<feature type="region of interest" description="Disordered" evidence="1">
    <location>
        <begin position="1"/>
        <end position="60"/>
    </location>
</feature>
<dbReference type="EMBL" id="OX459967">
    <property type="protein sequence ID" value="CAI9171846.1"/>
    <property type="molecule type" value="Genomic_DNA"/>
</dbReference>
<evidence type="ECO:0000313" key="2">
    <source>
        <dbReference type="EMBL" id="CAI9171846.1"/>
    </source>
</evidence>
<gene>
    <name evidence="2" type="ORF">MRATA1EN1_LOCUS20808</name>
</gene>
<protein>
    <submittedName>
        <fullName evidence="2">Uncharacterized protein</fullName>
    </submittedName>
</protein>
<accession>A0ABN8ZFT1</accession>
<keyword evidence="3" id="KW-1185">Reference proteome</keyword>
<evidence type="ECO:0000256" key="1">
    <source>
        <dbReference type="SAM" id="MobiDB-lite"/>
    </source>
</evidence>
<feature type="compositionally biased region" description="Low complexity" evidence="1">
    <location>
        <begin position="27"/>
        <end position="39"/>
    </location>
</feature>
<feature type="region of interest" description="Disordered" evidence="1">
    <location>
        <begin position="89"/>
        <end position="169"/>
    </location>
</feature>
<feature type="compositionally biased region" description="Low complexity" evidence="1">
    <location>
        <begin position="89"/>
        <end position="112"/>
    </location>
</feature>
<organism evidence="2 3">
    <name type="scientific">Rangifer tarandus platyrhynchus</name>
    <name type="common">Svalbard reindeer</name>
    <dbReference type="NCBI Taxonomy" id="3082113"/>
    <lineage>
        <taxon>Eukaryota</taxon>
        <taxon>Metazoa</taxon>
        <taxon>Chordata</taxon>
        <taxon>Craniata</taxon>
        <taxon>Vertebrata</taxon>
        <taxon>Euteleostomi</taxon>
        <taxon>Mammalia</taxon>
        <taxon>Eutheria</taxon>
        <taxon>Laurasiatheria</taxon>
        <taxon>Artiodactyla</taxon>
        <taxon>Ruminantia</taxon>
        <taxon>Pecora</taxon>
        <taxon>Cervidae</taxon>
        <taxon>Odocoileinae</taxon>
        <taxon>Rangifer</taxon>
    </lineage>
</organism>
<proteinExistence type="predicted"/>
<name>A0ABN8ZFT1_RANTA</name>
<sequence>MLDAEAGEEAGAREFADPPSLEASLLGAGRAGAQVAARPARPRKNRFPLPPPAGPRPVRRPCLRGACPLRQGTAEGLLRTNAVRACAAPRPWRLRAPSPAPRAAAAPESRSGGARRGPEEAQHLQLSECARVPRGPARGGGRGGRERAGAAPAPLSPEGPALARRRGAH</sequence>
<dbReference type="Proteomes" id="UP001176941">
    <property type="component" value="Chromosome 31"/>
</dbReference>
<evidence type="ECO:0000313" key="3">
    <source>
        <dbReference type="Proteomes" id="UP001176941"/>
    </source>
</evidence>
<reference evidence="2" key="1">
    <citation type="submission" date="2023-04" db="EMBL/GenBank/DDBJ databases">
        <authorList>
            <consortium name="ELIXIR-Norway"/>
        </authorList>
    </citation>
    <scope>NUCLEOTIDE SEQUENCE [LARGE SCALE GENOMIC DNA]</scope>
</reference>